<evidence type="ECO:0000313" key="21">
    <source>
        <dbReference type="Proteomes" id="UP000273443"/>
    </source>
</evidence>
<evidence type="ECO:0000313" key="18">
    <source>
        <dbReference type="Proteomes" id="UP000267993"/>
    </source>
</evidence>
<dbReference type="Proteomes" id="UP000275843">
    <property type="component" value="Chromosome"/>
</dbReference>
<sequence>MNIIVGFKIVPDDQMIKVVGDKLNTDAPLKVSTYDKNAIEEAIRLKEKFGGKVTGITVGNNDRKSIREALAMGVDEVIAILVKDPDVYVTAMAIAENVKTLNPDIILFSEMTTDSGTSALPAYVSELLGLPYISNVKSLKIEGNKVVADRGMVSYLETVESSLPIIVSVGGEINTPRIPSVKQIMESSKKPVKEVKFDAQSKVRIREIKPMIVNRKRIVIEESDINKAVDKLIEYLKSDGVI</sequence>
<dbReference type="PATRIC" id="fig|2287.6.peg.592"/>
<dbReference type="EMBL" id="CP011057">
    <property type="protein sequence ID" value="AKA78358.1"/>
    <property type="molecule type" value="Genomic_DNA"/>
</dbReference>
<dbReference type="SMART" id="SM00893">
    <property type="entry name" value="ETF"/>
    <property type="match status" value="1"/>
</dbReference>
<evidence type="ECO:0000313" key="2">
    <source>
        <dbReference type="EMBL" id="AKA72966.1"/>
    </source>
</evidence>
<dbReference type="EMBL" id="LT549890">
    <property type="protein sequence ID" value="SAI86442.1"/>
    <property type="molecule type" value="Genomic_DNA"/>
</dbReference>
<dbReference type="Proteomes" id="UP000033057">
    <property type="component" value="Chromosome"/>
</dbReference>
<dbReference type="Proteomes" id="UP000273443">
    <property type="component" value="Chromosome"/>
</dbReference>
<protein>
    <submittedName>
        <fullName evidence="13">Electron transfer flavoprotein subunit alpha</fullName>
    </submittedName>
    <submittedName>
        <fullName evidence="3">Electron transfer flavoprotein subunit beta/FixA family protein</fullName>
    </submittedName>
</protein>
<dbReference type="Pfam" id="PF01012">
    <property type="entry name" value="ETF"/>
    <property type="match status" value="1"/>
</dbReference>
<evidence type="ECO:0000313" key="24">
    <source>
        <dbReference type="Proteomes" id="UP000282269"/>
    </source>
</evidence>
<dbReference type="InterPro" id="IPR033948">
    <property type="entry name" value="ETF_beta_N"/>
</dbReference>
<dbReference type="EMBL" id="CP033238">
    <property type="protein sequence ID" value="AZF75339.1"/>
    <property type="molecule type" value="Genomic_DNA"/>
</dbReference>
<dbReference type="OrthoDB" id="6635at2157"/>
<evidence type="ECO:0000259" key="1">
    <source>
        <dbReference type="SMART" id="SM00893"/>
    </source>
</evidence>
<dbReference type="Proteomes" id="UP000267993">
    <property type="component" value="Chromosome"/>
</dbReference>
<dbReference type="GO" id="GO:0009055">
    <property type="term" value="F:electron transfer activity"/>
    <property type="evidence" value="ECO:0007669"/>
    <property type="project" value="InterPro"/>
</dbReference>
<dbReference type="PANTHER" id="PTHR21294">
    <property type="entry name" value="ELECTRON TRANSFER FLAVOPROTEIN BETA-SUBUNIT"/>
    <property type="match status" value="1"/>
</dbReference>
<dbReference type="GeneID" id="44128508"/>
<evidence type="ECO:0000313" key="5">
    <source>
        <dbReference type="EMBL" id="AZF67477.1"/>
    </source>
</evidence>
<evidence type="ECO:0000313" key="25">
    <source>
        <dbReference type="Proteomes" id="UP000594632"/>
    </source>
</evidence>
<dbReference type="InterPro" id="IPR012255">
    <property type="entry name" value="ETF_b"/>
</dbReference>
<dbReference type="EMBL" id="CP033235">
    <property type="protein sequence ID" value="AZF67477.1"/>
    <property type="molecule type" value="Genomic_DNA"/>
</dbReference>
<evidence type="ECO:0000313" key="17">
    <source>
        <dbReference type="Proteomes" id="UP000076770"/>
    </source>
</evidence>
<evidence type="ECO:0000313" key="12">
    <source>
        <dbReference type="EMBL" id="QPG49964.1"/>
    </source>
</evidence>
<dbReference type="Proteomes" id="UP000273194">
    <property type="component" value="Chromosome"/>
</dbReference>
<reference evidence="17" key="2">
    <citation type="submission" date="2016-04" db="EMBL/GenBank/DDBJ databases">
        <authorList>
            <person name="Shah S.A."/>
            <person name="Garrett R.A."/>
        </authorList>
    </citation>
    <scope>NUCLEOTIDE SEQUENCE [LARGE SCALE GENOMIC DNA]</scope>
    <source>
        <strain evidence="17">ATCC 35091 / DSM 1616 / JCM 8930 / NBRC 15331 / P1</strain>
    </source>
</reference>
<evidence type="ECO:0000313" key="11">
    <source>
        <dbReference type="EMBL" id="AZF83162.1"/>
    </source>
</evidence>
<evidence type="ECO:0000313" key="19">
    <source>
        <dbReference type="Proteomes" id="UP000269431"/>
    </source>
</evidence>
<organism evidence="3 14">
    <name type="scientific">Saccharolobus solfataricus</name>
    <name type="common">Sulfolobus solfataricus</name>
    <dbReference type="NCBI Taxonomy" id="2287"/>
    <lineage>
        <taxon>Archaea</taxon>
        <taxon>Thermoproteota</taxon>
        <taxon>Thermoprotei</taxon>
        <taxon>Sulfolobales</taxon>
        <taxon>Sulfolobaceae</taxon>
        <taxon>Saccharolobus</taxon>
    </lineage>
</organism>
<dbReference type="EMBL" id="CP033236">
    <property type="protein sequence ID" value="AZF70097.1"/>
    <property type="molecule type" value="Genomic_DNA"/>
</dbReference>
<evidence type="ECO:0000313" key="14">
    <source>
        <dbReference type="Proteomes" id="UP000033057"/>
    </source>
</evidence>
<evidence type="ECO:0000313" key="9">
    <source>
        <dbReference type="EMBL" id="AZF77948.1"/>
    </source>
</evidence>
<dbReference type="EMBL" id="CP033241">
    <property type="protein sequence ID" value="AZF83162.1"/>
    <property type="molecule type" value="Genomic_DNA"/>
</dbReference>
<dbReference type="EMBL" id="CP033239">
    <property type="protein sequence ID" value="AZF77948.1"/>
    <property type="molecule type" value="Genomic_DNA"/>
</dbReference>
<dbReference type="Proteomes" id="UP000278715">
    <property type="component" value="Chromosome"/>
</dbReference>
<reference evidence="18 19" key="4">
    <citation type="journal article" date="2018" name="Proc. Natl. Acad. Sci. U.S.A.">
        <title>Nonmutational mechanism of inheritance in the Archaeon Sulfolobus solfataricus.</title>
        <authorList>
            <person name="Payne S."/>
            <person name="McCarthy S."/>
            <person name="Johnson T."/>
            <person name="North E."/>
            <person name="Blum P."/>
        </authorList>
    </citation>
    <scope>NUCLEOTIDE SEQUENCE [LARGE SCALE GENOMIC DNA]</scope>
    <source>
        <strain evidence="6 18">SARC-H</strain>
        <strain evidence="7 22">SARC-I</strain>
        <strain evidence="9 23">SARC-N</strain>
        <strain evidence="10 24">SARC-O</strain>
        <strain evidence="11 19">SUL120</strain>
        <strain evidence="5 20">SULG</strain>
        <strain evidence="8 21">SULM</strain>
    </source>
</reference>
<evidence type="ECO:0000313" key="8">
    <source>
        <dbReference type="EMBL" id="AZF75339.1"/>
    </source>
</evidence>
<dbReference type="PIRSF" id="PIRSF000090">
    <property type="entry name" value="Beta-ETF"/>
    <property type="match status" value="1"/>
</dbReference>
<evidence type="ECO:0000313" key="3">
    <source>
        <dbReference type="EMBL" id="AKA75665.1"/>
    </source>
</evidence>
<evidence type="ECO:0000313" key="20">
    <source>
        <dbReference type="Proteomes" id="UP000273194"/>
    </source>
</evidence>
<dbReference type="KEGG" id="ssoa:SULA_0567"/>
<dbReference type="GeneID" id="1452793"/>
<reference evidence="14 15" key="1">
    <citation type="journal article" date="2015" name="Genome Announc.">
        <title>Complete Genome Sequence of Sulfolobus solfataricus Strain 98/2 and Evolved Derivatives.</title>
        <authorList>
            <person name="McCarthy S."/>
            <person name="Gradnigo J."/>
            <person name="Johnson T."/>
            <person name="Payne S."/>
            <person name="Lipzen A."/>
            <person name="Martin J."/>
            <person name="Schackwitz W."/>
            <person name="Moriyama E."/>
            <person name="Blum P."/>
        </authorList>
    </citation>
    <scope>NUCLEOTIDE SEQUENCE [LARGE SCALE GENOMIC DNA]</scope>
    <source>
        <strain evidence="14">98/2 SULC</strain>
        <strain evidence="2">SARC-B</strain>
        <strain evidence="3">SARC-C</strain>
        <strain evidence="4 16">SULA</strain>
        <strain evidence="15">SULB</strain>
    </source>
</reference>
<dbReference type="Gene3D" id="3.40.50.620">
    <property type="entry name" value="HUPs"/>
    <property type="match status" value="1"/>
</dbReference>
<reference evidence="12 25" key="6">
    <citation type="journal article" date="2020" name="Nat. Commun.">
        <title>The structures of two archaeal type IV pili illuminate evolutionary relationships.</title>
        <authorList>
            <person name="Wang F."/>
            <person name="Baquero D.P."/>
            <person name="Su Z."/>
            <person name="Beltran L.C."/>
            <person name="Prangishvili D."/>
            <person name="Krupovic M."/>
            <person name="Egelman E.H."/>
        </authorList>
    </citation>
    <scope>NUCLEOTIDE SEQUENCE [LARGE SCALE GENOMIC DNA]</scope>
    <source>
        <strain evidence="12 25">POZ149</strain>
    </source>
</reference>
<dbReference type="Proteomes" id="UP000282269">
    <property type="component" value="Chromosome"/>
</dbReference>
<dbReference type="FunFam" id="3.40.50.620:FF:000072">
    <property type="entry name" value="Protein FixA homolog"/>
    <property type="match status" value="1"/>
</dbReference>
<dbReference type="KEGG" id="ssol:SULB_0569"/>
<dbReference type="Proteomes" id="UP000033085">
    <property type="component" value="Chromosome"/>
</dbReference>
<evidence type="ECO:0000313" key="22">
    <source>
        <dbReference type="Proteomes" id="UP000275843"/>
    </source>
</evidence>
<gene>
    <name evidence="12" type="ORF">HFC64_09150</name>
    <name evidence="13" type="ORF">SSOP1_2888</name>
    <name evidence="4" type="ORF">SULA_0567</name>
    <name evidence="2" type="ORF">SULB_0569</name>
    <name evidence="3" type="ORF">SULC_0567</name>
    <name evidence="5" type="ORF">SULG_02905</name>
    <name evidence="6" type="ORF">SULH_02905</name>
    <name evidence="7" type="ORF">SULI_02905</name>
    <name evidence="8" type="ORF">SULM_02905</name>
    <name evidence="9" type="ORF">SULN_02905</name>
    <name evidence="10" type="ORF">SULO_02915</name>
    <name evidence="11" type="ORF">SULZ_02950</name>
</gene>
<dbReference type="EMBL" id="CP033237">
    <property type="protein sequence ID" value="AZF72717.1"/>
    <property type="molecule type" value="Genomic_DNA"/>
</dbReference>
<dbReference type="EMBL" id="CP011055">
    <property type="protein sequence ID" value="AKA72966.1"/>
    <property type="molecule type" value="Genomic_DNA"/>
</dbReference>
<evidence type="ECO:0000313" key="15">
    <source>
        <dbReference type="Proteomes" id="UP000033085"/>
    </source>
</evidence>
<feature type="domain" description="Electron transfer flavoprotein alpha/beta-subunit N-terminal" evidence="1">
    <location>
        <begin position="19"/>
        <end position="204"/>
    </location>
</feature>
<reference evidence="13" key="3">
    <citation type="submission" date="2016-04" db="EMBL/GenBank/DDBJ databases">
        <authorList>
            <person name="Evans L.H."/>
            <person name="Alamgir A."/>
            <person name="Owens N."/>
            <person name="Weber N.D."/>
            <person name="Virtaneva K."/>
            <person name="Barbian K."/>
            <person name="Babar A."/>
            <person name="Rosenke K."/>
        </authorList>
    </citation>
    <scope>NUCLEOTIDE SEQUENCE</scope>
    <source>
        <strain evidence="13">P1</strain>
    </source>
</reference>
<evidence type="ECO:0000313" key="6">
    <source>
        <dbReference type="EMBL" id="AZF70097.1"/>
    </source>
</evidence>
<dbReference type="Proteomes" id="UP000076770">
    <property type="component" value="Chromosome i"/>
</dbReference>
<reference evidence="3" key="5">
    <citation type="submission" date="2018-10" db="EMBL/GenBank/DDBJ databases">
        <authorList>
            <person name="McCarthy S."/>
            <person name="Gradnigo J."/>
            <person name="Johnson T."/>
            <person name="Payne S."/>
            <person name="Lipzen A."/>
            <person name="Schackwitz W."/>
            <person name="Martin J."/>
            <person name="Moriyama E."/>
            <person name="Blum P."/>
        </authorList>
    </citation>
    <scope>NUCLEOTIDE SEQUENCE</scope>
    <source>
        <strain evidence="2">SARC-B</strain>
        <strain evidence="3">SARC-C</strain>
        <strain evidence="4">SULA</strain>
    </source>
</reference>
<dbReference type="EMBL" id="CP033240">
    <property type="protein sequence ID" value="AZF80554.1"/>
    <property type="molecule type" value="Genomic_DNA"/>
</dbReference>
<dbReference type="CDD" id="cd01714">
    <property type="entry name" value="ETF_beta"/>
    <property type="match status" value="1"/>
</dbReference>
<dbReference type="OMA" id="EINQPRI"/>
<dbReference type="KEGG" id="ssof:SULC_0567"/>
<dbReference type="EMBL" id="CP050869">
    <property type="protein sequence ID" value="QPG49964.1"/>
    <property type="molecule type" value="Genomic_DNA"/>
</dbReference>
<evidence type="ECO:0000313" key="16">
    <source>
        <dbReference type="Proteomes" id="UP000033106"/>
    </source>
</evidence>
<dbReference type="Proteomes" id="UP000033106">
    <property type="component" value="Chromosome"/>
</dbReference>
<evidence type="ECO:0000313" key="4">
    <source>
        <dbReference type="EMBL" id="AKA78358.1"/>
    </source>
</evidence>
<dbReference type="InterPro" id="IPR014729">
    <property type="entry name" value="Rossmann-like_a/b/a_fold"/>
</dbReference>
<dbReference type="EMBL" id="CP011056">
    <property type="protein sequence ID" value="AKA75665.1"/>
    <property type="molecule type" value="Genomic_DNA"/>
</dbReference>
<accession>A0A0E3MC14</accession>
<dbReference type="Proteomes" id="UP000594632">
    <property type="component" value="Chromosome"/>
</dbReference>
<evidence type="ECO:0000313" key="13">
    <source>
        <dbReference type="EMBL" id="SAI86442.1"/>
    </source>
</evidence>
<dbReference type="Proteomes" id="UP000269431">
    <property type="component" value="Chromosome"/>
</dbReference>
<evidence type="ECO:0000313" key="10">
    <source>
        <dbReference type="EMBL" id="AZF80554.1"/>
    </source>
</evidence>
<dbReference type="InterPro" id="IPR014730">
    <property type="entry name" value="ETF_a/b_N"/>
</dbReference>
<name>A0A0E3MC14_SACSO</name>
<evidence type="ECO:0000313" key="23">
    <source>
        <dbReference type="Proteomes" id="UP000278715"/>
    </source>
</evidence>
<dbReference type="RefSeq" id="WP_009990241.1">
    <property type="nucleotide sequence ID" value="NZ_CP011055.2"/>
</dbReference>
<proteinExistence type="predicted"/>
<dbReference type="AlphaFoldDB" id="A0A0E3MC14"/>
<dbReference type="PANTHER" id="PTHR21294:SF20">
    <property type="entry name" value="ELECTRON TRANSFER FLAVOPROTEIN, SUBUNIT BETA (ETFB)"/>
    <property type="match status" value="1"/>
</dbReference>
<evidence type="ECO:0000313" key="7">
    <source>
        <dbReference type="EMBL" id="AZF72717.1"/>
    </source>
</evidence>
<dbReference type="SUPFAM" id="SSF52402">
    <property type="entry name" value="Adenine nucleotide alpha hydrolases-like"/>
    <property type="match status" value="1"/>
</dbReference>